<dbReference type="AlphaFoldDB" id="S8DJ63"/>
<dbReference type="HOGENOM" id="CLU_1713296_0_0_1"/>
<dbReference type="Proteomes" id="UP000015241">
    <property type="component" value="Unassembled WGS sequence"/>
</dbReference>
<evidence type="ECO:0000313" key="2">
    <source>
        <dbReference type="Proteomes" id="UP000015241"/>
    </source>
</evidence>
<organism evidence="1 2">
    <name type="scientific">Fomitopsis schrenkii</name>
    <name type="common">Brown rot fungus</name>
    <dbReference type="NCBI Taxonomy" id="2126942"/>
    <lineage>
        <taxon>Eukaryota</taxon>
        <taxon>Fungi</taxon>
        <taxon>Dikarya</taxon>
        <taxon>Basidiomycota</taxon>
        <taxon>Agaricomycotina</taxon>
        <taxon>Agaricomycetes</taxon>
        <taxon>Polyporales</taxon>
        <taxon>Fomitopsis</taxon>
    </lineage>
</organism>
<protein>
    <submittedName>
        <fullName evidence="1">Uncharacterized protein</fullName>
    </submittedName>
</protein>
<gene>
    <name evidence="1" type="ORF">FOMPIDRAFT_93212</name>
</gene>
<accession>S8DJ63</accession>
<reference evidence="1 2" key="1">
    <citation type="journal article" date="2012" name="Science">
        <title>The Paleozoic origin of enzymatic lignin decomposition reconstructed from 31 fungal genomes.</title>
        <authorList>
            <person name="Floudas D."/>
            <person name="Binder M."/>
            <person name="Riley R."/>
            <person name="Barry K."/>
            <person name="Blanchette R.A."/>
            <person name="Henrissat B."/>
            <person name="Martinez A.T."/>
            <person name="Otillar R."/>
            <person name="Spatafora J.W."/>
            <person name="Yadav J.S."/>
            <person name="Aerts A."/>
            <person name="Benoit I."/>
            <person name="Boyd A."/>
            <person name="Carlson A."/>
            <person name="Copeland A."/>
            <person name="Coutinho P.M."/>
            <person name="de Vries R.P."/>
            <person name="Ferreira P."/>
            <person name="Findley K."/>
            <person name="Foster B."/>
            <person name="Gaskell J."/>
            <person name="Glotzer D."/>
            <person name="Gorecki P."/>
            <person name="Heitman J."/>
            <person name="Hesse C."/>
            <person name="Hori C."/>
            <person name="Igarashi K."/>
            <person name="Jurgens J.A."/>
            <person name="Kallen N."/>
            <person name="Kersten P."/>
            <person name="Kohler A."/>
            <person name="Kuees U."/>
            <person name="Kumar T.K.A."/>
            <person name="Kuo A."/>
            <person name="LaButti K."/>
            <person name="Larrondo L.F."/>
            <person name="Lindquist E."/>
            <person name="Ling A."/>
            <person name="Lombard V."/>
            <person name="Lucas S."/>
            <person name="Lundell T."/>
            <person name="Martin R."/>
            <person name="McLaughlin D.J."/>
            <person name="Morgenstern I."/>
            <person name="Morin E."/>
            <person name="Murat C."/>
            <person name="Nagy L.G."/>
            <person name="Nolan M."/>
            <person name="Ohm R.A."/>
            <person name="Patyshakuliyeva A."/>
            <person name="Rokas A."/>
            <person name="Ruiz-Duenas F.J."/>
            <person name="Sabat G."/>
            <person name="Salamov A."/>
            <person name="Samejima M."/>
            <person name="Schmutz J."/>
            <person name="Slot J.C."/>
            <person name="St John F."/>
            <person name="Stenlid J."/>
            <person name="Sun H."/>
            <person name="Sun S."/>
            <person name="Syed K."/>
            <person name="Tsang A."/>
            <person name="Wiebenga A."/>
            <person name="Young D."/>
            <person name="Pisabarro A."/>
            <person name="Eastwood D.C."/>
            <person name="Martin F."/>
            <person name="Cullen D."/>
            <person name="Grigoriev I.V."/>
            <person name="Hibbett D.S."/>
        </authorList>
    </citation>
    <scope>NUCLEOTIDE SEQUENCE</scope>
    <source>
        <strain evidence="2">FP-58527</strain>
    </source>
</reference>
<evidence type="ECO:0000313" key="1">
    <source>
        <dbReference type="EMBL" id="EPS93646.1"/>
    </source>
</evidence>
<dbReference type="EMBL" id="KE504263">
    <property type="protein sequence ID" value="EPS93646.1"/>
    <property type="molecule type" value="Genomic_DNA"/>
</dbReference>
<dbReference type="InParanoid" id="S8DJ63"/>
<proteinExistence type="predicted"/>
<sequence length="153" mass="17595">MTYGTDPRFQTIDRIIEAANVYLQPNAWQADYLCREAQIIIDLIKSDMTAGEIASYDGMKLHVEHLKTLGSQGRYLDAAKHLWQLIVVGISSLHTCVKSSYVTFPRPRIAVFSDVHHGPRIPRPRLPRLLSKRRRGGLKLDNRLRGTVRRRFM</sequence>
<keyword evidence="2" id="KW-1185">Reference proteome</keyword>
<name>S8DJ63_FOMSC</name>